<reference evidence="1 2" key="1">
    <citation type="submission" date="2021-06" db="EMBL/GenBank/DDBJ databases">
        <authorList>
            <person name="Palmer J.M."/>
        </authorList>
    </citation>
    <scope>NUCLEOTIDE SEQUENCE [LARGE SCALE GENOMIC DNA]</scope>
    <source>
        <strain evidence="1 2">CL_MEX2019</strain>
        <tissue evidence="1">Muscle</tissue>
    </source>
</reference>
<comment type="caution">
    <text evidence="1">The sequence shown here is derived from an EMBL/GenBank/DDBJ whole genome shotgun (WGS) entry which is preliminary data.</text>
</comment>
<evidence type="ECO:0000313" key="1">
    <source>
        <dbReference type="EMBL" id="MED6285082.1"/>
    </source>
</evidence>
<protein>
    <submittedName>
        <fullName evidence="1">Uncharacterized protein</fullName>
    </submittedName>
</protein>
<dbReference type="EMBL" id="JAHUTJ010052184">
    <property type="protein sequence ID" value="MED6285082.1"/>
    <property type="molecule type" value="Genomic_DNA"/>
</dbReference>
<gene>
    <name evidence="1" type="ORF">CHARACLAT_025698</name>
</gene>
<keyword evidence="2" id="KW-1185">Reference proteome</keyword>
<name>A0ABU7EDD8_9TELE</name>
<evidence type="ECO:0000313" key="2">
    <source>
        <dbReference type="Proteomes" id="UP001352852"/>
    </source>
</evidence>
<dbReference type="Proteomes" id="UP001352852">
    <property type="component" value="Unassembled WGS sequence"/>
</dbReference>
<proteinExistence type="predicted"/>
<accession>A0ABU7EDD8</accession>
<sequence>MSVCQQRDITVLCLPSPDDHRCGRDRSIGKVGVLYGQWHHGNSAVTVCSPVPELKTLRHESCLGVRLLESCANPSCLREEI</sequence>
<organism evidence="1 2">
    <name type="scientific">Characodon lateralis</name>
    <dbReference type="NCBI Taxonomy" id="208331"/>
    <lineage>
        <taxon>Eukaryota</taxon>
        <taxon>Metazoa</taxon>
        <taxon>Chordata</taxon>
        <taxon>Craniata</taxon>
        <taxon>Vertebrata</taxon>
        <taxon>Euteleostomi</taxon>
        <taxon>Actinopterygii</taxon>
        <taxon>Neopterygii</taxon>
        <taxon>Teleostei</taxon>
        <taxon>Neoteleostei</taxon>
        <taxon>Acanthomorphata</taxon>
        <taxon>Ovalentaria</taxon>
        <taxon>Atherinomorphae</taxon>
        <taxon>Cyprinodontiformes</taxon>
        <taxon>Goodeidae</taxon>
        <taxon>Characodon</taxon>
    </lineage>
</organism>